<keyword evidence="1" id="KW-0175">Coiled coil</keyword>
<dbReference type="AlphaFoldDB" id="A0A382S7P9"/>
<evidence type="ECO:0000313" key="2">
    <source>
        <dbReference type="EMBL" id="SVD04921.1"/>
    </source>
</evidence>
<feature type="non-terminal residue" evidence="2">
    <location>
        <position position="1"/>
    </location>
</feature>
<accession>A0A382S7P9</accession>
<feature type="coiled-coil region" evidence="1">
    <location>
        <begin position="242"/>
        <end position="273"/>
    </location>
</feature>
<organism evidence="2">
    <name type="scientific">marine metagenome</name>
    <dbReference type="NCBI Taxonomy" id="408172"/>
    <lineage>
        <taxon>unclassified sequences</taxon>
        <taxon>metagenomes</taxon>
        <taxon>ecological metagenomes</taxon>
    </lineage>
</organism>
<evidence type="ECO:0000256" key="1">
    <source>
        <dbReference type="SAM" id="Coils"/>
    </source>
</evidence>
<name>A0A382S7P9_9ZZZZ</name>
<proteinExistence type="predicted"/>
<sequence length="300" mass="34557">FSLYMNQMSEIVKSSDWLARESRDGGDNAEYYNTFGPIFFNISSPINSVMLNEDQQMMNNIGGAMEDYWAHSKELEQNIVYCLDNPSSCIYFNEAVVTYLVMKNSYGIDFTKNYSPCSGERPIVVYSKDKPSGPFADEMKPYQRILFKGSCFDSYPPHHFIGEQGEGFESTPFKGFNKPYNDLITSLANYHYSTVWEKDYPDPKSILSEVKTATNESKKIFEDEKEWKSVTSFVSAYGELMKNSIQSRKQRVEEMISQEKQKEDKKIADLRNKVRTPENVFEALIYFDAENGMNTGYSTP</sequence>
<protein>
    <submittedName>
        <fullName evidence="2">Uncharacterized protein</fullName>
    </submittedName>
</protein>
<gene>
    <name evidence="2" type="ORF">METZ01_LOCUS357775</name>
</gene>
<reference evidence="2" key="1">
    <citation type="submission" date="2018-05" db="EMBL/GenBank/DDBJ databases">
        <authorList>
            <person name="Lanie J.A."/>
            <person name="Ng W.-L."/>
            <person name="Kazmierczak K.M."/>
            <person name="Andrzejewski T.M."/>
            <person name="Davidsen T.M."/>
            <person name="Wayne K.J."/>
            <person name="Tettelin H."/>
            <person name="Glass J.I."/>
            <person name="Rusch D."/>
            <person name="Podicherti R."/>
            <person name="Tsui H.-C.T."/>
            <person name="Winkler M.E."/>
        </authorList>
    </citation>
    <scope>NUCLEOTIDE SEQUENCE</scope>
</reference>
<dbReference type="EMBL" id="UINC01126437">
    <property type="protein sequence ID" value="SVD04921.1"/>
    <property type="molecule type" value="Genomic_DNA"/>
</dbReference>